<reference evidence="1 2" key="1">
    <citation type="submission" date="2024-04" db="EMBL/GenBank/DDBJ databases">
        <authorList>
            <person name="Fracassetti M."/>
        </authorList>
    </citation>
    <scope>NUCLEOTIDE SEQUENCE [LARGE SCALE GENOMIC DNA]</scope>
</reference>
<dbReference type="EMBL" id="OZ034819">
    <property type="protein sequence ID" value="CAL1391713.1"/>
    <property type="molecule type" value="Genomic_DNA"/>
</dbReference>
<protein>
    <submittedName>
        <fullName evidence="1">Uncharacterized protein</fullName>
    </submittedName>
</protein>
<gene>
    <name evidence="1" type="ORF">LTRI10_LOCUS32409</name>
</gene>
<dbReference type="Proteomes" id="UP001497516">
    <property type="component" value="Chromosome 6"/>
</dbReference>
<name>A0AAV2F0A0_9ROSI</name>
<evidence type="ECO:0000313" key="1">
    <source>
        <dbReference type="EMBL" id="CAL1391713.1"/>
    </source>
</evidence>
<proteinExistence type="predicted"/>
<accession>A0AAV2F0A0</accession>
<sequence length="66" mass="6955">MSKQFPNSPAELPIPHISLLAVGDRIHQQQPKKVLNITEAGVSFSSANLIQNRVMALSQGSAGSSG</sequence>
<evidence type="ECO:0000313" key="2">
    <source>
        <dbReference type="Proteomes" id="UP001497516"/>
    </source>
</evidence>
<dbReference type="AlphaFoldDB" id="A0AAV2F0A0"/>
<keyword evidence="2" id="KW-1185">Reference proteome</keyword>
<organism evidence="1 2">
    <name type="scientific">Linum trigynum</name>
    <dbReference type="NCBI Taxonomy" id="586398"/>
    <lineage>
        <taxon>Eukaryota</taxon>
        <taxon>Viridiplantae</taxon>
        <taxon>Streptophyta</taxon>
        <taxon>Embryophyta</taxon>
        <taxon>Tracheophyta</taxon>
        <taxon>Spermatophyta</taxon>
        <taxon>Magnoliopsida</taxon>
        <taxon>eudicotyledons</taxon>
        <taxon>Gunneridae</taxon>
        <taxon>Pentapetalae</taxon>
        <taxon>rosids</taxon>
        <taxon>fabids</taxon>
        <taxon>Malpighiales</taxon>
        <taxon>Linaceae</taxon>
        <taxon>Linum</taxon>
    </lineage>
</organism>